<reference evidence="2 3" key="1">
    <citation type="submission" date="2019-04" db="EMBL/GenBank/DDBJ databases">
        <title>A novel phosphate-accumulating bacterium identified in bioreactor for phosphate removal from wastewater.</title>
        <authorList>
            <person name="Kotlyarov R.Y."/>
            <person name="Beletsky A.V."/>
            <person name="Kallistova A.Y."/>
            <person name="Dorofeev A.G."/>
            <person name="Nikolaev Y.Y."/>
            <person name="Pimenov N.V."/>
            <person name="Ravin N.V."/>
            <person name="Mardanov A.V."/>
        </authorList>
    </citation>
    <scope>NUCLEOTIDE SEQUENCE [LARGE SCALE GENOMIC DNA]</scope>
    <source>
        <strain evidence="2 3">Bin19</strain>
    </source>
</reference>
<accession>A0A5S4ES69</accession>
<comment type="caution">
    <text evidence="2">The sequence shown here is derived from an EMBL/GenBank/DDBJ whole genome shotgun (WGS) entry which is preliminary data.</text>
</comment>
<dbReference type="RefSeq" id="WP_246148335.1">
    <property type="nucleotide sequence ID" value="NZ_SWAD01000009.1"/>
</dbReference>
<feature type="region of interest" description="Disordered" evidence="1">
    <location>
        <begin position="1"/>
        <end position="33"/>
    </location>
</feature>
<dbReference type="AlphaFoldDB" id="A0A5S4ES69"/>
<protein>
    <recommendedName>
        <fullName evidence="4">DUF2399 domain-containing protein</fullName>
    </recommendedName>
</protein>
<evidence type="ECO:0000256" key="1">
    <source>
        <dbReference type="SAM" id="MobiDB-lite"/>
    </source>
</evidence>
<organism evidence="2 3">
    <name type="scientific">Candidatus Accumulibacter phosphatis</name>
    <dbReference type="NCBI Taxonomy" id="327160"/>
    <lineage>
        <taxon>Bacteria</taxon>
        <taxon>Pseudomonadati</taxon>
        <taxon>Pseudomonadota</taxon>
        <taxon>Betaproteobacteria</taxon>
        <taxon>Candidatus Accumulibacter</taxon>
    </lineage>
</organism>
<evidence type="ECO:0000313" key="3">
    <source>
        <dbReference type="Proteomes" id="UP000306324"/>
    </source>
</evidence>
<keyword evidence="3" id="KW-1185">Reference proteome</keyword>
<name>A0A5S4ES69_9PROT</name>
<feature type="region of interest" description="Disordered" evidence="1">
    <location>
        <begin position="255"/>
        <end position="275"/>
    </location>
</feature>
<gene>
    <name evidence="2" type="ORF">ACCUM_1821</name>
</gene>
<evidence type="ECO:0008006" key="4">
    <source>
        <dbReference type="Google" id="ProtNLM"/>
    </source>
</evidence>
<feature type="compositionally biased region" description="Basic and acidic residues" evidence="1">
    <location>
        <begin position="256"/>
        <end position="275"/>
    </location>
</feature>
<dbReference type="Proteomes" id="UP000306324">
    <property type="component" value="Unassembled WGS sequence"/>
</dbReference>
<proteinExistence type="predicted"/>
<evidence type="ECO:0000313" key="2">
    <source>
        <dbReference type="EMBL" id="TMQ78265.1"/>
    </source>
</evidence>
<sequence length="328" mass="36649">MTTHKKPAPGGNRAGSKTAFDSPHSTPTDPLPDTAAYCAGTIKRTRRTAAEVAQLDAQIIDVLTVDHPQSVRHVYYRMTDPRLPEPVPKTDAGYRTVQNRCLLLRRSGAVPYGWISDMSRQGHFVNTFNDGADFLSRMSGLYRGDLWRDADVRCEVWCESRSIASVLLADCRELAVDLYPCGGFSSVSFIHSAAQEHNGSDDGRPLQVFYIGDYDPAGVLIDASLEKELRAHLSEDIELRFERIGINTDQIAEYDLPTKPRKDTDRRSSQVERTVEAEAMPAHILRSIVRDRIESLLPADALAVSKVAEQSEREHLRRVARMMEGGRI</sequence>
<dbReference type="EMBL" id="SWAD01000009">
    <property type="protein sequence ID" value="TMQ78265.1"/>
    <property type="molecule type" value="Genomic_DNA"/>
</dbReference>